<dbReference type="EMBL" id="AYZJ01000022">
    <property type="protein sequence ID" value="KRN24821.1"/>
    <property type="molecule type" value="Genomic_DNA"/>
</dbReference>
<dbReference type="InterPro" id="IPR029028">
    <property type="entry name" value="Alpha/beta_knot_MTases"/>
</dbReference>
<dbReference type="STRING" id="1423730.FC75_GL001194"/>
<dbReference type="PANTHER" id="PTHR43191">
    <property type="entry name" value="RRNA METHYLTRANSFERASE 3"/>
    <property type="match status" value="1"/>
</dbReference>
<dbReference type="Gene3D" id="3.40.1280.10">
    <property type="match status" value="1"/>
</dbReference>
<dbReference type="InterPro" id="IPR013123">
    <property type="entry name" value="SpoU_subst-bd"/>
</dbReference>
<dbReference type="GO" id="GO:0008173">
    <property type="term" value="F:RNA methyltransferase activity"/>
    <property type="evidence" value="ECO:0007669"/>
    <property type="project" value="InterPro"/>
</dbReference>
<dbReference type="InterPro" id="IPR001537">
    <property type="entry name" value="SpoU_MeTrfase"/>
</dbReference>
<organism evidence="5 6">
    <name type="scientific">Lacticaseibacillus camelliae DSM 22697 = JCM 13995</name>
    <dbReference type="NCBI Taxonomy" id="1423730"/>
    <lineage>
        <taxon>Bacteria</taxon>
        <taxon>Bacillati</taxon>
        <taxon>Bacillota</taxon>
        <taxon>Bacilli</taxon>
        <taxon>Lactobacillales</taxon>
        <taxon>Lactobacillaceae</taxon>
        <taxon>Lacticaseibacillus</taxon>
    </lineage>
</organism>
<dbReference type="SUPFAM" id="SSF55315">
    <property type="entry name" value="L30e-like"/>
    <property type="match status" value="1"/>
</dbReference>
<dbReference type="AlphaFoldDB" id="A0A0R2FFP5"/>
<evidence type="ECO:0000256" key="3">
    <source>
        <dbReference type="ARBA" id="ARBA00022679"/>
    </source>
</evidence>
<name>A0A0R2FFP5_9LACO</name>
<dbReference type="Proteomes" id="UP000050865">
    <property type="component" value="Unassembled WGS sequence"/>
</dbReference>
<dbReference type="Pfam" id="PF00588">
    <property type="entry name" value="SpoU_methylase"/>
    <property type="match status" value="1"/>
</dbReference>
<dbReference type="Gene3D" id="3.30.1330.30">
    <property type="match status" value="1"/>
</dbReference>
<dbReference type="InterPro" id="IPR029026">
    <property type="entry name" value="tRNA_m1G_MTases_N"/>
</dbReference>
<evidence type="ECO:0000313" key="5">
    <source>
        <dbReference type="EMBL" id="KRN24821.1"/>
    </source>
</evidence>
<dbReference type="PANTHER" id="PTHR43191:SF2">
    <property type="entry name" value="RRNA METHYLTRANSFERASE 3, MITOCHONDRIAL"/>
    <property type="match status" value="1"/>
</dbReference>
<evidence type="ECO:0000259" key="4">
    <source>
        <dbReference type="SMART" id="SM00967"/>
    </source>
</evidence>
<evidence type="ECO:0000256" key="2">
    <source>
        <dbReference type="ARBA" id="ARBA00022603"/>
    </source>
</evidence>
<gene>
    <name evidence="5" type="ORF">FC75_GL001194</name>
</gene>
<dbReference type="CDD" id="cd18095">
    <property type="entry name" value="SpoU-like_rRNA-MTase"/>
    <property type="match status" value="1"/>
</dbReference>
<accession>A0A0R2FFP5</accession>
<dbReference type="GO" id="GO:0032259">
    <property type="term" value="P:methylation"/>
    <property type="evidence" value="ECO:0007669"/>
    <property type="project" value="UniProtKB-KW"/>
</dbReference>
<dbReference type="GO" id="GO:0005737">
    <property type="term" value="C:cytoplasm"/>
    <property type="evidence" value="ECO:0007669"/>
    <property type="project" value="UniProtKB-ARBA"/>
</dbReference>
<dbReference type="GO" id="GO:0006396">
    <property type="term" value="P:RNA processing"/>
    <property type="evidence" value="ECO:0007669"/>
    <property type="project" value="InterPro"/>
</dbReference>
<reference evidence="5 6" key="1">
    <citation type="journal article" date="2015" name="Genome Announc.">
        <title>Expanding the biotechnology potential of lactobacilli through comparative genomics of 213 strains and associated genera.</title>
        <authorList>
            <person name="Sun Z."/>
            <person name="Harris H.M."/>
            <person name="McCann A."/>
            <person name="Guo C."/>
            <person name="Argimon S."/>
            <person name="Zhang W."/>
            <person name="Yang X."/>
            <person name="Jeffery I.B."/>
            <person name="Cooney J.C."/>
            <person name="Kagawa T.F."/>
            <person name="Liu W."/>
            <person name="Song Y."/>
            <person name="Salvetti E."/>
            <person name="Wrobel A."/>
            <person name="Rasinkangas P."/>
            <person name="Parkhill J."/>
            <person name="Rea M.C."/>
            <person name="O'Sullivan O."/>
            <person name="Ritari J."/>
            <person name="Douillard F.P."/>
            <person name="Paul Ross R."/>
            <person name="Yang R."/>
            <person name="Briner A.E."/>
            <person name="Felis G.E."/>
            <person name="de Vos W.M."/>
            <person name="Barrangou R."/>
            <person name="Klaenhammer T.R."/>
            <person name="Caufield P.W."/>
            <person name="Cui Y."/>
            <person name="Zhang H."/>
            <person name="O'Toole P.W."/>
        </authorList>
    </citation>
    <scope>NUCLEOTIDE SEQUENCE [LARGE SCALE GENOMIC DNA]</scope>
    <source>
        <strain evidence="5 6">DSM 22697</strain>
    </source>
</reference>
<evidence type="ECO:0000256" key="1">
    <source>
        <dbReference type="ARBA" id="ARBA00007228"/>
    </source>
</evidence>
<dbReference type="InterPro" id="IPR029064">
    <property type="entry name" value="Ribosomal_eL30-like_sf"/>
</dbReference>
<dbReference type="InterPro" id="IPR053888">
    <property type="entry name" value="MRM3-like_sub_bind"/>
</dbReference>
<dbReference type="SUPFAM" id="SSF75217">
    <property type="entry name" value="alpha/beta knot"/>
    <property type="match status" value="1"/>
</dbReference>
<dbReference type="SMART" id="SM00967">
    <property type="entry name" value="SpoU_sub_bind"/>
    <property type="match status" value="1"/>
</dbReference>
<proteinExistence type="inferred from homology"/>
<dbReference type="GO" id="GO:0003723">
    <property type="term" value="F:RNA binding"/>
    <property type="evidence" value="ECO:0007669"/>
    <property type="project" value="InterPro"/>
</dbReference>
<keyword evidence="2 5" id="KW-0489">Methyltransferase</keyword>
<keyword evidence="6" id="KW-1185">Reference proteome</keyword>
<keyword evidence="3 5" id="KW-0808">Transferase</keyword>
<dbReference type="Pfam" id="PF22435">
    <property type="entry name" value="MRM3-like_sub_bind"/>
    <property type="match status" value="1"/>
</dbReference>
<feature type="domain" description="RNA 2-O ribose methyltransferase substrate binding" evidence="4">
    <location>
        <begin position="33"/>
        <end position="102"/>
    </location>
</feature>
<comment type="similarity">
    <text evidence="1">Belongs to the class IV-like SAM-binding methyltransferase superfamily. RNA methyltransferase TrmH family.</text>
</comment>
<protein>
    <submittedName>
        <fullName evidence="5">RNA methyltransferase, TrmH family</fullName>
    </submittedName>
</protein>
<sequence length="254" mass="27668">MIMEYISSAKNDHIKAAKKLTVKKYQKQAGAYLLEGWHLVQEAINAGQQPRRIYATEKFLNERELKPFYDQTTEISPDVAKHLAETETPQGIFAVLPLEEDKLSEPLSGQYLLLDAIQDPGNVGTLVRTADAAGVKTVVFGGGTADPFNPKVLRAMQGSQFHVKIVSTPLPRLVENLKKAGIPVYGSELNDAAKPYREVAPSDQFALIVGNEGNGMSQDLLAATDQNLYIPIKGRAESLNVAIAAAVILFHLTA</sequence>
<evidence type="ECO:0000313" key="6">
    <source>
        <dbReference type="Proteomes" id="UP000050865"/>
    </source>
</evidence>
<dbReference type="InterPro" id="IPR051259">
    <property type="entry name" value="rRNA_Methyltransferase"/>
</dbReference>
<comment type="caution">
    <text evidence="5">The sequence shown here is derived from an EMBL/GenBank/DDBJ whole genome shotgun (WGS) entry which is preliminary data.</text>
</comment>
<dbReference type="PATRIC" id="fig|1423730.4.peg.1249"/>